<keyword evidence="2" id="KW-1185">Reference proteome</keyword>
<dbReference type="Proteomes" id="UP000322362">
    <property type="component" value="Unassembled WGS sequence"/>
</dbReference>
<protein>
    <recommendedName>
        <fullName evidence="3">DUF4397 domain-containing protein</fullName>
    </recommendedName>
</protein>
<proteinExistence type="predicted"/>
<evidence type="ECO:0000313" key="1">
    <source>
        <dbReference type="EMBL" id="TYR36263.1"/>
    </source>
</evidence>
<organism evidence="1 2">
    <name type="scientific">Sphingobacterium phlebotomi</name>
    <dbReference type="NCBI Taxonomy" id="2605433"/>
    <lineage>
        <taxon>Bacteria</taxon>
        <taxon>Pseudomonadati</taxon>
        <taxon>Bacteroidota</taxon>
        <taxon>Sphingobacteriia</taxon>
        <taxon>Sphingobacteriales</taxon>
        <taxon>Sphingobacteriaceae</taxon>
        <taxon>Sphingobacterium</taxon>
    </lineage>
</organism>
<reference evidence="1 2" key="1">
    <citation type="submission" date="2019-08" db="EMBL/GenBank/DDBJ databases">
        <title>Phlebobacter frassis gen. nov. sp. nov., a new member of family Sphingobacteriaceae isolated from sand fly rearing media.</title>
        <authorList>
            <person name="Kakumanu M.L."/>
            <person name="Marayati B.F."/>
            <person name="Wada-Katsumata A."/>
            <person name="Wasserberg G."/>
            <person name="Schal C."/>
            <person name="Apperson C.S."/>
            <person name="Ponnusamy L."/>
        </authorList>
    </citation>
    <scope>NUCLEOTIDE SEQUENCE [LARGE SCALE GENOMIC DNA]</scope>
    <source>
        <strain evidence="1 2">SSI9</strain>
    </source>
</reference>
<comment type="caution">
    <text evidence="1">The sequence shown here is derived from an EMBL/GenBank/DDBJ whole genome shotgun (WGS) entry which is preliminary data.</text>
</comment>
<name>A0A5D4H7L8_9SPHI</name>
<evidence type="ECO:0008006" key="3">
    <source>
        <dbReference type="Google" id="ProtNLM"/>
    </source>
</evidence>
<accession>A0A5D4H7L8</accession>
<dbReference type="RefSeq" id="WP_148919115.1">
    <property type="nucleotide sequence ID" value="NZ_VTAV01000005.1"/>
</dbReference>
<dbReference type="AlphaFoldDB" id="A0A5D4H7L8"/>
<dbReference type="EMBL" id="VTAV01000005">
    <property type="protein sequence ID" value="TYR36263.1"/>
    <property type="molecule type" value="Genomic_DNA"/>
</dbReference>
<gene>
    <name evidence="1" type="ORF">FXV77_10135</name>
</gene>
<sequence length="263" mass="30027">MRIFLYTFFVALAICTSCEKGELVDNYTPFTTLSIENYVNGYKIEIDGHKYATRSIKVPISDNENSFVLYNAADEVEFEGSFQLKPDKDTLVLFKINDDIPSALMRKENLNESKEEGKLKFRIVNSNSEITELTNGEPFHLVFYQILERLSGPPARRKVVYHEQGDTVFNITNQLPDTYQSIDITDNMESVFGFDGRAQILKEDFSPVTVEGAEVFVSYSSIDINKGAHILYLQESTGSLFSFYPNIDPWWNFDTTLLSAYSN</sequence>
<evidence type="ECO:0000313" key="2">
    <source>
        <dbReference type="Proteomes" id="UP000322362"/>
    </source>
</evidence>